<dbReference type="GO" id="GO:0003964">
    <property type="term" value="F:RNA-directed DNA polymerase activity"/>
    <property type="evidence" value="ECO:0007669"/>
    <property type="project" value="UniProtKB-KW"/>
</dbReference>
<proteinExistence type="predicted"/>
<keyword evidence="2" id="KW-0548">Nucleotidyltransferase</keyword>
<keyword evidence="2" id="KW-0808">Transferase</keyword>
<keyword evidence="3" id="KW-1185">Reference proteome</keyword>
<dbReference type="Pfam" id="PF00078">
    <property type="entry name" value="RVT_1"/>
    <property type="match status" value="1"/>
</dbReference>
<keyword evidence="2" id="KW-0695">RNA-directed DNA polymerase</keyword>
<dbReference type="CDD" id="cd01651">
    <property type="entry name" value="RT_G2_intron"/>
    <property type="match status" value="1"/>
</dbReference>
<dbReference type="PANTHER" id="PTHR34047:SF8">
    <property type="entry name" value="PROTEIN YKFC"/>
    <property type="match status" value="1"/>
</dbReference>
<sequence length="88" mass="10061">IAGYFNNIPHDKLLKLVEQRVSDRRVLKLIRLWLKAGVMEDGQVHNTEIGSPQGGVISPLLANIYLNYLDTLWEKQFSHIGTLVRYAD</sequence>
<reference evidence="3" key="1">
    <citation type="journal article" date="2019" name="Int. J. Syst. Evol. Microbiol.">
        <title>The Global Catalogue of Microorganisms (GCM) 10K type strain sequencing project: providing services to taxonomists for standard genome sequencing and annotation.</title>
        <authorList>
            <consortium name="The Broad Institute Genomics Platform"/>
            <consortium name="The Broad Institute Genome Sequencing Center for Infectious Disease"/>
            <person name="Wu L."/>
            <person name="Ma J."/>
        </authorList>
    </citation>
    <scope>NUCLEOTIDE SEQUENCE [LARGE SCALE GENOMIC DNA]</scope>
    <source>
        <strain evidence="3">CGMCC 1.3240</strain>
    </source>
</reference>
<dbReference type="RefSeq" id="WP_379187162.1">
    <property type="nucleotide sequence ID" value="NZ_JBHSOW010000020.1"/>
</dbReference>
<organism evidence="2 3">
    <name type="scientific">Paenibacillus solisilvae</name>
    <dbReference type="NCBI Taxonomy" id="2486751"/>
    <lineage>
        <taxon>Bacteria</taxon>
        <taxon>Bacillati</taxon>
        <taxon>Bacillota</taxon>
        <taxon>Bacilli</taxon>
        <taxon>Bacillales</taxon>
        <taxon>Paenibacillaceae</taxon>
        <taxon>Paenibacillus</taxon>
    </lineage>
</organism>
<evidence type="ECO:0000259" key="1">
    <source>
        <dbReference type="PROSITE" id="PS50878"/>
    </source>
</evidence>
<dbReference type="SUPFAM" id="SSF56672">
    <property type="entry name" value="DNA/RNA polymerases"/>
    <property type="match status" value="1"/>
</dbReference>
<accession>A0ABW0VX82</accession>
<dbReference type="EMBL" id="JBHSOW010000020">
    <property type="protein sequence ID" value="MFC5648691.1"/>
    <property type="molecule type" value="Genomic_DNA"/>
</dbReference>
<dbReference type="InterPro" id="IPR051083">
    <property type="entry name" value="GrpII_Intron_Splice-Mob/Def"/>
</dbReference>
<dbReference type="InterPro" id="IPR000477">
    <property type="entry name" value="RT_dom"/>
</dbReference>
<feature type="non-terminal residue" evidence="2">
    <location>
        <position position="1"/>
    </location>
</feature>
<gene>
    <name evidence="2" type="ORF">ACFPYJ_06035</name>
</gene>
<dbReference type="Proteomes" id="UP001596047">
    <property type="component" value="Unassembled WGS sequence"/>
</dbReference>
<evidence type="ECO:0000313" key="3">
    <source>
        <dbReference type="Proteomes" id="UP001596047"/>
    </source>
</evidence>
<evidence type="ECO:0000313" key="2">
    <source>
        <dbReference type="EMBL" id="MFC5648691.1"/>
    </source>
</evidence>
<feature type="domain" description="Reverse transcriptase" evidence="1">
    <location>
        <begin position="1"/>
        <end position="88"/>
    </location>
</feature>
<dbReference type="InterPro" id="IPR043502">
    <property type="entry name" value="DNA/RNA_pol_sf"/>
</dbReference>
<dbReference type="PANTHER" id="PTHR34047">
    <property type="entry name" value="NUCLEAR INTRON MATURASE 1, MITOCHONDRIAL-RELATED"/>
    <property type="match status" value="1"/>
</dbReference>
<dbReference type="PROSITE" id="PS50878">
    <property type="entry name" value="RT_POL"/>
    <property type="match status" value="1"/>
</dbReference>
<name>A0ABW0VX82_9BACL</name>
<protein>
    <submittedName>
        <fullName evidence="2">Reverse transcriptase domain-containing protein</fullName>
    </submittedName>
</protein>
<comment type="caution">
    <text evidence="2">The sequence shown here is derived from an EMBL/GenBank/DDBJ whole genome shotgun (WGS) entry which is preliminary data.</text>
</comment>